<reference evidence="2" key="1">
    <citation type="submission" date="2020-04" db="EMBL/GenBank/DDBJ databases">
        <authorList>
            <person name="Alioto T."/>
            <person name="Alioto T."/>
            <person name="Gomez Garrido J."/>
        </authorList>
    </citation>
    <scope>NUCLEOTIDE SEQUENCE</scope>
    <source>
        <strain evidence="2">A484AB</strain>
    </source>
</reference>
<dbReference type="Gene3D" id="3.10.450.40">
    <property type="match status" value="2"/>
</dbReference>
<protein>
    <submittedName>
        <fullName evidence="2">Amiloride-sensitive amine oxidase [copper-containing]-like</fullName>
    </submittedName>
</protein>
<comment type="caution">
    <text evidence="2">The sequence shown here is derived from an EMBL/GenBank/DDBJ whole genome shotgun (WGS) entry which is preliminary data.</text>
</comment>
<dbReference type="GO" id="GO:0008131">
    <property type="term" value="F:primary methylamine oxidase activity"/>
    <property type="evidence" value="ECO:0007669"/>
    <property type="project" value="InterPro"/>
</dbReference>
<dbReference type="AlphaFoldDB" id="A0A7D9JA21"/>
<keyword evidence="3" id="KW-1185">Reference proteome</keyword>
<organism evidence="2 3">
    <name type="scientific">Paramuricea clavata</name>
    <name type="common">Red gorgonian</name>
    <name type="synonym">Violescent sea-whip</name>
    <dbReference type="NCBI Taxonomy" id="317549"/>
    <lineage>
        <taxon>Eukaryota</taxon>
        <taxon>Metazoa</taxon>
        <taxon>Cnidaria</taxon>
        <taxon>Anthozoa</taxon>
        <taxon>Octocorallia</taxon>
        <taxon>Malacalcyonacea</taxon>
        <taxon>Plexauridae</taxon>
        <taxon>Paramuricea</taxon>
    </lineage>
</organism>
<dbReference type="InterPro" id="IPR016182">
    <property type="entry name" value="Cu_amine_oxidase_N-reg"/>
</dbReference>
<evidence type="ECO:0000259" key="1">
    <source>
        <dbReference type="Pfam" id="PF02727"/>
    </source>
</evidence>
<dbReference type="GO" id="GO:0005507">
    <property type="term" value="F:copper ion binding"/>
    <property type="evidence" value="ECO:0007669"/>
    <property type="project" value="InterPro"/>
</dbReference>
<accession>A0A7D9JA21</accession>
<dbReference type="GO" id="GO:0048038">
    <property type="term" value="F:quinone binding"/>
    <property type="evidence" value="ECO:0007669"/>
    <property type="project" value="InterPro"/>
</dbReference>
<evidence type="ECO:0000313" key="3">
    <source>
        <dbReference type="Proteomes" id="UP001152795"/>
    </source>
</evidence>
<feature type="non-terminal residue" evidence="2">
    <location>
        <position position="271"/>
    </location>
</feature>
<gene>
    <name evidence="2" type="ORF">PACLA_8A020178</name>
</gene>
<dbReference type="EMBL" id="CACRXK020013586">
    <property type="protein sequence ID" value="CAB4025404.1"/>
    <property type="molecule type" value="Genomic_DNA"/>
</dbReference>
<dbReference type="Pfam" id="PF02727">
    <property type="entry name" value="Cu_amine_oxidN2"/>
    <property type="match status" value="1"/>
</dbReference>
<dbReference type="GO" id="GO:0009308">
    <property type="term" value="P:amine metabolic process"/>
    <property type="evidence" value="ECO:0007669"/>
    <property type="project" value="InterPro"/>
</dbReference>
<feature type="domain" description="Copper amine oxidase N2-terminal" evidence="1">
    <location>
        <begin position="87"/>
        <end position="148"/>
    </location>
</feature>
<evidence type="ECO:0000313" key="2">
    <source>
        <dbReference type="EMBL" id="CAB4025404.1"/>
    </source>
</evidence>
<name>A0A7D9JA21_PARCT</name>
<dbReference type="SUPFAM" id="SSF54416">
    <property type="entry name" value="Amine oxidase N-terminal region"/>
    <property type="match status" value="2"/>
</dbReference>
<proteinExistence type="predicted"/>
<dbReference type="Proteomes" id="UP001152795">
    <property type="component" value="Unassembled WGS sequence"/>
</dbReference>
<dbReference type="InterPro" id="IPR015800">
    <property type="entry name" value="Cu_amine_oxidase_N2"/>
</dbReference>
<sequence length="271" mass="30400">MAKSENALPARFKIIIAILVLIIVGLVAALVVVSVNKSDDRGNLRNSEFSSCPQKTTLKPQYMKSRDLYRDLSEDELIQVRDYILNVSSLNVTPFEKATINSNHIFLIELQNPNKADAIAYLDGNRPKPIRAANVVIFKGAVSPQVVEEILVYFDKPMRHEPYTLLTNRTIPFHARPVNKHKIAIQDEIVNDFGMKAHEVLYKLFGGYVIMNCADRCLTFGFSGPIAMANSNELKFLAWFLRDVPGIAVQPVGLELLIQGEGDDGSKWKTR</sequence>
<dbReference type="OrthoDB" id="5379943at2759"/>
<dbReference type="PRINTS" id="PR00766">
    <property type="entry name" value="CUDAOXIDASE"/>
</dbReference>